<comment type="caution">
    <text evidence="3">The sequence shown here is derived from an EMBL/GenBank/DDBJ whole genome shotgun (WGS) entry which is preliminary data.</text>
</comment>
<protein>
    <submittedName>
        <fullName evidence="3">VirB4 family type IV secretion system protein</fullName>
    </submittedName>
</protein>
<feature type="domain" description="TraG P-loop" evidence="2">
    <location>
        <begin position="265"/>
        <end position="608"/>
    </location>
</feature>
<dbReference type="InterPro" id="IPR051162">
    <property type="entry name" value="T4SS_component"/>
</dbReference>
<evidence type="ECO:0000256" key="1">
    <source>
        <dbReference type="SAM" id="MobiDB-lite"/>
    </source>
</evidence>
<dbReference type="InterPro" id="IPR043964">
    <property type="entry name" value="P-loop_TraG"/>
</dbReference>
<dbReference type="RefSeq" id="WP_406788178.1">
    <property type="nucleotide sequence ID" value="NZ_JBJIAA010000011.1"/>
</dbReference>
<dbReference type="Proteomes" id="UP001623592">
    <property type="component" value="Unassembled WGS sequence"/>
</dbReference>
<organism evidence="3 4">
    <name type="scientific">Clostridium neuense</name>
    <dbReference type="NCBI Taxonomy" id="1728934"/>
    <lineage>
        <taxon>Bacteria</taxon>
        <taxon>Bacillati</taxon>
        <taxon>Bacillota</taxon>
        <taxon>Clostridia</taxon>
        <taxon>Eubacteriales</taxon>
        <taxon>Clostridiaceae</taxon>
        <taxon>Clostridium</taxon>
    </lineage>
</organism>
<evidence type="ECO:0000313" key="4">
    <source>
        <dbReference type="Proteomes" id="UP001623592"/>
    </source>
</evidence>
<keyword evidence="4" id="KW-1185">Reference proteome</keyword>
<dbReference type="EMBL" id="JBJIAA010000011">
    <property type="protein sequence ID" value="MFL0251524.1"/>
    <property type="molecule type" value="Genomic_DNA"/>
</dbReference>
<dbReference type="PANTHER" id="PTHR30121:SF6">
    <property type="entry name" value="SLR6007 PROTEIN"/>
    <property type="match status" value="1"/>
</dbReference>
<dbReference type="InterPro" id="IPR027417">
    <property type="entry name" value="P-loop_NTPase"/>
</dbReference>
<sequence>MLKLMKNRSNSNKQEIKNKKNDNINSQGNVQKDAELTEENNFFTRGTLNILDLISPDGIIEGKDYMYMGPEKYCRVYAIIGFPRNMTVGYLNELFQIGNIDITTYVENIPDSSVIKRLTSKFSQYMSNINLQLKHGYSIDYGMKLAAEDLDDMRAKIQTNTERMFYAQPIVLLWGKNPADLDDRSEMFDTICARKSLVAKCLIGDQLKGFLTGMPYLDVKYTGGFRNMITGSIASLIPVGNTELCHKDGIFYGENLFTKSPIVYDEFIGAPTLTNPHTFVSGTTGAGKSVFLKLKAGRCAAAGRWTIILDPQEEYRAWIEHLGGQYIQLKPGVKSGINPFELEVEEDENGKRKIDIYGKRSEIIEMISIFSEKFRNGMPLQGEEITAVDECTAELYDKLKITEEPDTLYEEKGYEKNGQFYTGKVKKDLPTLSDLRNALISKNEKLQSEGVKELIEVMKMITGDGPMAMFDCKSSINLSSRIIAISYKHLTDEFTKFYAMINSLSWIWTNFSNYKYKDIEKEVIVDEGHLFAKFERSLHFLELIARLGRKLKIALTLATQFMQDFIGSKQTEAIINLCGTKILLKQDGAVAKKVAEFLGLSSRCEQLMTTFISGQAILLSEQELVLMHVKPFDFEWDFVKTS</sequence>
<reference evidence="3 4" key="1">
    <citation type="submission" date="2024-11" db="EMBL/GenBank/DDBJ databases">
        <authorList>
            <person name="Heng Y.C."/>
            <person name="Lim A.C.H."/>
            <person name="Lee J.K.Y."/>
            <person name="Kittelmann S."/>
        </authorList>
    </citation>
    <scope>NUCLEOTIDE SEQUENCE [LARGE SCALE GENOMIC DNA]</scope>
    <source>
        <strain evidence="3 4">WILCCON 0114</strain>
    </source>
</reference>
<dbReference type="Gene3D" id="3.40.50.300">
    <property type="entry name" value="P-loop containing nucleotide triphosphate hydrolases"/>
    <property type="match status" value="2"/>
</dbReference>
<name>A0ABW8TG71_9CLOT</name>
<evidence type="ECO:0000313" key="3">
    <source>
        <dbReference type="EMBL" id="MFL0251524.1"/>
    </source>
</evidence>
<gene>
    <name evidence="3" type="ORF">ACJDT4_13970</name>
</gene>
<feature type="region of interest" description="Disordered" evidence="1">
    <location>
        <begin position="1"/>
        <end position="30"/>
    </location>
</feature>
<evidence type="ECO:0000259" key="2">
    <source>
        <dbReference type="Pfam" id="PF19044"/>
    </source>
</evidence>
<dbReference type="PANTHER" id="PTHR30121">
    <property type="entry name" value="UNCHARACTERIZED PROTEIN YJGR-RELATED"/>
    <property type="match status" value="1"/>
</dbReference>
<proteinExistence type="predicted"/>
<dbReference type="Pfam" id="PF19044">
    <property type="entry name" value="P-loop_TraG"/>
    <property type="match status" value="1"/>
</dbReference>
<accession>A0ABW8TG71</accession>
<dbReference type="SUPFAM" id="SSF52540">
    <property type="entry name" value="P-loop containing nucleoside triphosphate hydrolases"/>
    <property type="match status" value="1"/>
</dbReference>